<evidence type="ECO:0000256" key="1">
    <source>
        <dbReference type="SAM" id="SignalP"/>
    </source>
</evidence>
<sequence>MKFNKLILIFLLFTALFAHAQQDSILIAKPISQYPPEMLKTDDVGNKYYYDEGQKARIYEINGENVVVMDELILFKKPKFNNQLDQNYYFFLNKKLNRVYPLFITALEQYQDIENESRGLDKSAQRKYVNARQNALADQYEKQLRDLTTTEGRVFAKLMNRATGKTVYDIIKELRGGWSAFWWNVKGNIADVDIKEPFNPHKNRTDEFLEALLQSNWNAGYFQPYPGYQNFKIKK</sequence>
<organism evidence="2 3">
    <name type="scientific">Kaistella jeonii</name>
    <dbReference type="NCBI Taxonomy" id="266749"/>
    <lineage>
        <taxon>Bacteria</taxon>
        <taxon>Pseudomonadati</taxon>
        <taxon>Bacteroidota</taxon>
        <taxon>Flavobacteriia</taxon>
        <taxon>Flavobacteriales</taxon>
        <taxon>Weeksellaceae</taxon>
        <taxon>Chryseobacterium group</taxon>
        <taxon>Kaistella</taxon>
    </lineage>
</organism>
<dbReference type="STRING" id="266749.SAMN05421876_101451"/>
<comment type="caution">
    <text evidence="2">The sequence shown here is derived from an EMBL/GenBank/DDBJ whole genome shotgun (WGS) entry which is preliminary data.</text>
</comment>
<dbReference type="OrthoDB" id="1491885at2"/>
<accession>A0A0C1FR74</accession>
<feature type="chain" id="PRO_5030005000" evidence="1">
    <location>
        <begin position="21"/>
        <end position="235"/>
    </location>
</feature>
<dbReference type="EMBL" id="JSYL01000001">
    <property type="protein sequence ID" value="KIA90409.1"/>
    <property type="molecule type" value="Genomic_DNA"/>
</dbReference>
<name>A0A0C1FR74_9FLAO</name>
<gene>
    <name evidence="2" type="ORF">OA86_00435</name>
</gene>
<dbReference type="RefSeq" id="WP_039347196.1">
    <property type="nucleotide sequence ID" value="NZ_FOLA01000001.1"/>
</dbReference>
<evidence type="ECO:0000313" key="3">
    <source>
        <dbReference type="Proteomes" id="UP000031473"/>
    </source>
</evidence>
<dbReference type="InterPro" id="IPR025636">
    <property type="entry name" value="DUF4294"/>
</dbReference>
<proteinExistence type="predicted"/>
<protein>
    <submittedName>
        <fullName evidence="2">Molecular chaperone DnaJ</fullName>
    </submittedName>
</protein>
<dbReference type="AlphaFoldDB" id="A0A0C1FR74"/>
<reference evidence="2 3" key="1">
    <citation type="submission" date="2014-10" db="EMBL/GenBank/DDBJ databases">
        <title>Kaistella jeonii genome.</title>
        <authorList>
            <person name="Clayton J.T."/>
            <person name="Newman J.D."/>
        </authorList>
    </citation>
    <scope>NUCLEOTIDE SEQUENCE [LARGE SCALE GENOMIC DNA]</scope>
    <source>
        <strain evidence="2 3">DSM 17048</strain>
    </source>
</reference>
<dbReference type="Pfam" id="PF14127">
    <property type="entry name" value="DUF4294"/>
    <property type="match status" value="1"/>
</dbReference>
<keyword evidence="3" id="KW-1185">Reference proteome</keyword>
<feature type="signal peptide" evidence="1">
    <location>
        <begin position="1"/>
        <end position="20"/>
    </location>
</feature>
<evidence type="ECO:0000313" key="2">
    <source>
        <dbReference type="EMBL" id="KIA90409.1"/>
    </source>
</evidence>
<dbReference type="Proteomes" id="UP000031473">
    <property type="component" value="Unassembled WGS sequence"/>
</dbReference>
<keyword evidence="1" id="KW-0732">Signal</keyword>